<dbReference type="GeneID" id="301325185"/>
<evidence type="ECO:0000256" key="5">
    <source>
        <dbReference type="ARBA" id="ARBA00022597"/>
    </source>
</evidence>
<feature type="transmembrane region" description="Helical" evidence="14">
    <location>
        <begin position="6"/>
        <end position="27"/>
    </location>
</feature>
<comment type="function">
    <text evidence="10">The phosphoenolpyruvate-dependent sugar phosphotransferase system (sugar PTS), a major carbohydrate active transport system, catalyzes the phosphorylation of incoming sugar substrates concomitantly with their translocation across the cell membrane. The enzyme II UlaABC PTS system is involved in ascorbate transport.</text>
</comment>
<evidence type="ECO:0000256" key="1">
    <source>
        <dbReference type="ARBA" id="ARBA00004651"/>
    </source>
</evidence>
<keyword evidence="9 14" id="KW-0472">Membrane</keyword>
<dbReference type="PANTHER" id="PTHR33843">
    <property type="entry name" value="ASCORBATE-SPECIFIC PTS SYSTEM EIIC COMPONENT"/>
    <property type="match status" value="1"/>
</dbReference>
<comment type="caution">
    <text evidence="15">The sequence shown here is derived from an EMBL/GenBank/DDBJ whole genome shotgun (WGS) entry which is preliminary data.</text>
</comment>
<evidence type="ECO:0000256" key="13">
    <source>
        <dbReference type="ARBA" id="ARBA00042859"/>
    </source>
</evidence>
<keyword evidence="4" id="KW-1003">Cell membrane</keyword>
<protein>
    <recommendedName>
        <fullName evidence="12">Ascorbate-specific PTS system EIIC component</fullName>
    </recommendedName>
    <alternativeName>
        <fullName evidence="13">Ascorbate-specific permease IIC component UlaA</fullName>
    </alternativeName>
</protein>
<dbReference type="PANTHER" id="PTHR33843:SF4">
    <property type="entry name" value="ASCORBATE-SPECIFIC PTS SYSTEM EIIC COMPONENT"/>
    <property type="match status" value="1"/>
</dbReference>
<evidence type="ECO:0000313" key="16">
    <source>
        <dbReference type="Proteomes" id="UP001226720"/>
    </source>
</evidence>
<proteinExistence type="inferred from homology"/>
<accession>A0ABU0JYM1</accession>
<evidence type="ECO:0000256" key="10">
    <source>
        <dbReference type="ARBA" id="ARBA00037387"/>
    </source>
</evidence>
<comment type="subcellular location">
    <subcellularLocation>
        <location evidence="1">Cell membrane</location>
        <topology evidence="1">Multi-pass membrane protein</topology>
    </subcellularLocation>
</comment>
<feature type="transmembrane region" description="Helical" evidence="14">
    <location>
        <begin position="340"/>
        <end position="361"/>
    </location>
</feature>
<feature type="transmembrane region" description="Helical" evidence="14">
    <location>
        <begin position="126"/>
        <end position="159"/>
    </location>
</feature>
<dbReference type="RefSeq" id="WP_301550025.1">
    <property type="nucleotide sequence ID" value="NZ_JAQRMZ010000001.1"/>
</dbReference>
<evidence type="ECO:0000256" key="6">
    <source>
        <dbReference type="ARBA" id="ARBA00022683"/>
    </source>
</evidence>
<keyword evidence="7 14" id="KW-0812">Transmembrane</keyword>
<evidence type="ECO:0000256" key="11">
    <source>
        <dbReference type="ARBA" id="ARBA00038218"/>
    </source>
</evidence>
<evidence type="ECO:0000256" key="2">
    <source>
        <dbReference type="ARBA" id="ARBA00011738"/>
    </source>
</evidence>
<comment type="similarity">
    <text evidence="11">Belongs to the UlaA family.</text>
</comment>
<feature type="transmembrane region" description="Helical" evidence="14">
    <location>
        <begin position="39"/>
        <end position="60"/>
    </location>
</feature>
<dbReference type="NCBIfam" id="NF006922">
    <property type="entry name" value="PRK09410.1-5"/>
    <property type="match status" value="1"/>
</dbReference>
<dbReference type="NCBIfam" id="NF006920">
    <property type="entry name" value="PRK09410.1-2"/>
    <property type="match status" value="1"/>
</dbReference>
<feature type="transmembrane region" description="Helical" evidence="14">
    <location>
        <begin position="373"/>
        <end position="395"/>
    </location>
</feature>
<evidence type="ECO:0000256" key="7">
    <source>
        <dbReference type="ARBA" id="ARBA00022692"/>
    </source>
</evidence>
<dbReference type="InterPro" id="IPR051562">
    <property type="entry name" value="Ascorbate-PTS_EIIC"/>
</dbReference>
<reference evidence="15" key="1">
    <citation type="submission" date="2023-07" db="EMBL/GenBank/DDBJ databases">
        <title>Genomic Encyclopedia of Type Strains, Phase IV (KMG-IV): sequencing the most valuable type-strain genomes for metagenomic binning, comparative biology and taxonomic classification.</title>
        <authorList>
            <person name="Goeker M."/>
        </authorList>
    </citation>
    <scope>NUCLEOTIDE SEQUENCE [LARGE SCALE GENOMIC DNA]</scope>
    <source>
        <strain evidence="15">JSM 076093</strain>
    </source>
</reference>
<keyword evidence="6" id="KW-0598">Phosphotransferase system</keyword>
<keyword evidence="16" id="KW-1185">Reference proteome</keyword>
<evidence type="ECO:0000256" key="9">
    <source>
        <dbReference type="ARBA" id="ARBA00023136"/>
    </source>
</evidence>
<feature type="transmembrane region" description="Helical" evidence="14">
    <location>
        <begin position="220"/>
        <end position="244"/>
    </location>
</feature>
<evidence type="ECO:0000256" key="4">
    <source>
        <dbReference type="ARBA" id="ARBA00022475"/>
    </source>
</evidence>
<organism evidence="15 16">
    <name type="scientific">Guptibacillus hwajinpoensis</name>
    <dbReference type="NCBI Taxonomy" id="208199"/>
    <lineage>
        <taxon>Bacteria</taxon>
        <taxon>Bacillati</taxon>
        <taxon>Bacillota</taxon>
        <taxon>Bacilli</taxon>
        <taxon>Bacillales</taxon>
        <taxon>Guptibacillaceae</taxon>
        <taxon>Guptibacillus</taxon>
    </lineage>
</organism>
<dbReference type="NCBIfam" id="NF009553">
    <property type="entry name" value="PRK12997.1-5"/>
    <property type="match status" value="1"/>
</dbReference>
<feature type="transmembrane region" description="Helical" evidence="14">
    <location>
        <begin position="256"/>
        <end position="280"/>
    </location>
</feature>
<keyword evidence="5" id="KW-0762">Sugar transport</keyword>
<feature type="transmembrane region" description="Helical" evidence="14">
    <location>
        <begin position="314"/>
        <end position="334"/>
    </location>
</feature>
<feature type="transmembrane region" description="Helical" evidence="14">
    <location>
        <begin position="423"/>
        <end position="443"/>
    </location>
</feature>
<evidence type="ECO:0000256" key="12">
    <source>
        <dbReference type="ARBA" id="ARBA00039702"/>
    </source>
</evidence>
<keyword evidence="3" id="KW-0813">Transport</keyword>
<comment type="subunit">
    <text evidence="2">Homodimer.</text>
</comment>
<keyword evidence="8 14" id="KW-1133">Transmembrane helix</keyword>
<dbReference type="Proteomes" id="UP001226720">
    <property type="component" value="Unassembled WGS sequence"/>
</dbReference>
<evidence type="ECO:0000256" key="14">
    <source>
        <dbReference type="SAM" id="Phobius"/>
    </source>
</evidence>
<evidence type="ECO:0000256" key="8">
    <source>
        <dbReference type="ARBA" id="ARBA00022989"/>
    </source>
</evidence>
<sequence>MVDLIMRDILGTPAILVGLFALIGLLLQKKDIANVISGTLKTIMGFVILGAGAGVLVASLNNFSSMFDHAFEIQGIIPNNEAIVALAQDAFGAETAMIMLFGMVVNIILARITPFRYIFLTGHHTMFMACLIAVILSTGGFTGATMIITGSIILGALMVLLPALLQPYTRKITGSDDFAIGHFGTFGYLIAAVVGKAVGKNSKSTEEIKVPKSLNFLRDTSVSVSLTMALLFFVVALFTGPSFIESELSGGTNFLVFSFMQALTFAAGVYIILAGVRMLLSEIVPAFKGIADKIVPNATPALDCPAVFPFANNAVIIGFFFSFVAGLISMFLLPLMGLKVIVPGLVPHFFTGAAAGVFGNATGGRKGAVFGSMANGLMISFLPALLLPVLGSLGFQGTTFGDSDFAVVGLILGGLMEVLSSNILFLVIVAIVLAAIFVVASMIKRASGQNDQEGKQEAM</sequence>
<gene>
    <name evidence="15" type="ORF">QO000_001127</name>
</gene>
<evidence type="ECO:0000313" key="15">
    <source>
        <dbReference type="EMBL" id="MDQ0482158.1"/>
    </source>
</evidence>
<dbReference type="Pfam" id="PF03611">
    <property type="entry name" value="EIIC-GAT"/>
    <property type="match status" value="1"/>
</dbReference>
<dbReference type="EMBL" id="JAUSWM010000002">
    <property type="protein sequence ID" value="MDQ0482158.1"/>
    <property type="molecule type" value="Genomic_DNA"/>
</dbReference>
<feature type="transmembrane region" description="Helical" evidence="14">
    <location>
        <begin position="96"/>
        <end position="114"/>
    </location>
</feature>
<evidence type="ECO:0000256" key="3">
    <source>
        <dbReference type="ARBA" id="ARBA00022448"/>
    </source>
</evidence>
<dbReference type="InterPro" id="IPR004703">
    <property type="entry name" value="PTS_sugar-sp_permease"/>
</dbReference>
<name>A0ABU0JYM1_9BACL</name>